<keyword evidence="9" id="KW-0961">Cell wall biogenesis/degradation</keyword>
<dbReference type="InterPro" id="IPR001264">
    <property type="entry name" value="Glyco_trans_51"/>
</dbReference>
<dbReference type="SUPFAM" id="SSF53955">
    <property type="entry name" value="Lysozyme-like"/>
    <property type="match status" value="1"/>
</dbReference>
<keyword evidence="7" id="KW-0573">Peptidoglycan synthesis</keyword>
<keyword evidence="12" id="KW-0812">Transmembrane</keyword>
<keyword evidence="5" id="KW-0378">Hydrolase</keyword>
<protein>
    <recommendedName>
        <fullName evidence="10">peptidoglycan glycosyltransferase</fullName>
        <ecNumber evidence="10">2.4.99.28</ecNumber>
    </recommendedName>
</protein>
<comment type="catalytic activity">
    <reaction evidence="11">
        <text>[GlcNAc-(1-&gt;4)-Mur2Ac(oyl-L-Ala-gamma-D-Glu-L-Lys-D-Ala-D-Ala)](n)-di-trans,octa-cis-undecaprenyl diphosphate + beta-D-GlcNAc-(1-&gt;4)-Mur2Ac(oyl-L-Ala-gamma-D-Glu-L-Lys-D-Ala-D-Ala)-di-trans,octa-cis-undecaprenyl diphosphate = [GlcNAc-(1-&gt;4)-Mur2Ac(oyl-L-Ala-gamma-D-Glu-L-Lys-D-Ala-D-Ala)](n+1)-di-trans,octa-cis-undecaprenyl diphosphate + di-trans,octa-cis-undecaprenyl diphosphate + H(+)</text>
        <dbReference type="Rhea" id="RHEA:23708"/>
        <dbReference type="Rhea" id="RHEA-COMP:9602"/>
        <dbReference type="Rhea" id="RHEA-COMP:9603"/>
        <dbReference type="ChEBI" id="CHEBI:15378"/>
        <dbReference type="ChEBI" id="CHEBI:58405"/>
        <dbReference type="ChEBI" id="CHEBI:60033"/>
        <dbReference type="ChEBI" id="CHEBI:78435"/>
        <dbReference type="EC" id="2.4.99.28"/>
    </reaction>
</comment>
<dbReference type="SUPFAM" id="SSF56601">
    <property type="entry name" value="beta-lactamase/transpeptidase-like"/>
    <property type="match status" value="1"/>
</dbReference>
<dbReference type="Pfam" id="PF00905">
    <property type="entry name" value="Transpeptidase"/>
    <property type="match status" value="1"/>
</dbReference>
<dbReference type="Gene3D" id="3.40.710.10">
    <property type="entry name" value="DD-peptidase/beta-lactamase superfamily"/>
    <property type="match status" value="1"/>
</dbReference>
<dbReference type="GO" id="GO:0008360">
    <property type="term" value="P:regulation of cell shape"/>
    <property type="evidence" value="ECO:0007669"/>
    <property type="project" value="UniProtKB-KW"/>
</dbReference>
<keyword evidence="12" id="KW-1133">Transmembrane helix</keyword>
<reference evidence="15" key="1">
    <citation type="submission" date="2020-05" db="EMBL/GenBank/DDBJ databases">
        <authorList>
            <person name="Chiriac C."/>
            <person name="Salcher M."/>
            <person name="Ghai R."/>
            <person name="Kavagutti S V."/>
        </authorList>
    </citation>
    <scope>NUCLEOTIDE SEQUENCE</scope>
</reference>
<evidence type="ECO:0000256" key="6">
    <source>
        <dbReference type="ARBA" id="ARBA00022960"/>
    </source>
</evidence>
<dbReference type="GO" id="GO:0008955">
    <property type="term" value="F:peptidoglycan glycosyltransferase activity"/>
    <property type="evidence" value="ECO:0007669"/>
    <property type="project" value="UniProtKB-EC"/>
</dbReference>
<keyword evidence="12" id="KW-0472">Membrane</keyword>
<dbReference type="GO" id="GO:0009252">
    <property type="term" value="P:peptidoglycan biosynthetic process"/>
    <property type="evidence" value="ECO:0007669"/>
    <property type="project" value="UniProtKB-KW"/>
</dbReference>
<keyword evidence="8" id="KW-0511">Multifunctional enzyme</keyword>
<evidence type="ECO:0000256" key="9">
    <source>
        <dbReference type="ARBA" id="ARBA00023316"/>
    </source>
</evidence>
<evidence type="ECO:0000256" key="4">
    <source>
        <dbReference type="ARBA" id="ARBA00022679"/>
    </source>
</evidence>
<dbReference type="PANTHER" id="PTHR32282:SF34">
    <property type="entry name" value="PENICILLIN-BINDING PROTEIN 1A"/>
    <property type="match status" value="1"/>
</dbReference>
<dbReference type="Pfam" id="PF00912">
    <property type="entry name" value="Transgly"/>
    <property type="match status" value="1"/>
</dbReference>
<dbReference type="GO" id="GO:0071555">
    <property type="term" value="P:cell wall organization"/>
    <property type="evidence" value="ECO:0007669"/>
    <property type="project" value="UniProtKB-KW"/>
</dbReference>
<dbReference type="AlphaFoldDB" id="A0A6J7QQ03"/>
<gene>
    <name evidence="15" type="ORF">UFOPK4095_00892</name>
</gene>
<name>A0A6J7QQ03_9ZZZZ</name>
<dbReference type="InterPro" id="IPR036950">
    <property type="entry name" value="PBP_transglycosylase"/>
</dbReference>
<evidence type="ECO:0000259" key="13">
    <source>
        <dbReference type="Pfam" id="PF00905"/>
    </source>
</evidence>
<evidence type="ECO:0000259" key="14">
    <source>
        <dbReference type="Pfam" id="PF00912"/>
    </source>
</evidence>
<dbReference type="InterPro" id="IPR050396">
    <property type="entry name" value="Glycosyltr_51/Transpeptidase"/>
</dbReference>
<dbReference type="EMBL" id="CAFBPI010000056">
    <property type="protein sequence ID" value="CAB5019025.1"/>
    <property type="molecule type" value="Genomic_DNA"/>
</dbReference>
<keyword evidence="1" id="KW-0121">Carboxypeptidase</keyword>
<evidence type="ECO:0000256" key="2">
    <source>
        <dbReference type="ARBA" id="ARBA00022670"/>
    </source>
</evidence>
<evidence type="ECO:0000256" key="12">
    <source>
        <dbReference type="SAM" id="Phobius"/>
    </source>
</evidence>
<keyword evidence="4" id="KW-0808">Transferase</keyword>
<dbReference type="GO" id="GO:0008658">
    <property type="term" value="F:penicillin binding"/>
    <property type="evidence" value="ECO:0007669"/>
    <property type="project" value="InterPro"/>
</dbReference>
<sequence>MASGIHWERARIKQLAIRLLIFGSGLGFILGALAFLIAYFTVSIPDPNAFVNSQSTIIQYADGQEVGRLGSENRTIVKLANIPLHIREAVMAAEDRNYYSESAISPQGIARAIWDNIKSLGKGGGGSTITQQYAKTAFLSPERTIIRKVKEFVIAIKLQQQMSKDQILENYLNTIYFGRGSYGIQTASEVYFGRSVKQLTISQAAVLASILNAPGFFDPSYGENNLKRLQYRFQYVVDGMYKAKWINEAEYKAVKFPVIKDRVTSGALAGPKGYLISWVVHELKNLGFTEEQLQTGGYVIKTTLEKRAQTAAVDAVDKIIPQKIPDDLKVGLISIRPGTGEIVAMYGGKDYLVSQLNNATQSIAQAGSTYKPFAIIAALENGIPLTSIWNGGSPKVYDDIGAQKPYPVFNYSNEQFGDIDLLEATAHSVNTIFVPLGMKAGVENVVDAARRAGIPSSVEMIATPSISLGVSSPHVIDVANAYATFAANGLYSKPFIIKEVLGSNGGIFYQGSISTQQVFQPNIIADLTYALEQVPIRGTSAWALSSFGRPSAGKTGTTTNNGAAWYNGYVPQLATSVAMFRTDATLSLNGIGGLRSVTGGTYPAMIWNAYMKKALKGLPIERFPEPANVNGIEPINMVDAVPTLDPSLAIPTPTPTPTPTKKR</sequence>
<keyword evidence="3" id="KW-0328">Glycosyltransferase</keyword>
<evidence type="ECO:0000256" key="7">
    <source>
        <dbReference type="ARBA" id="ARBA00022984"/>
    </source>
</evidence>
<dbReference type="FunFam" id="1.10.3810.10:FF:000001">
    <property type="entry name" value="Penicillin-binding protein 1A"/>
    <property type="match status" value="1"/>
</dbReference>
<accession>A0A6J7QQ03</accession>
<dbReference type="GO" id="GO:0006508">
    <property type="term" value="P:proteolysis"/>
    <property type="evidence" value="ECO:0007669"/>
    <property type="project" value="UniProtKB-KW"/>
</dbReference>
<dbReference type="GO" id="GO:0030288">
    <property type="term" value="C:outer membrane-bounded periplasmic space"/>
    <property type="evidence" value="ECO:0007669"/>
    <property type="project" value="TreeGrafter"/>
</dbReference>
<evidence type="ECO:0000256" key="8">
    <source>
        <dbReference type="ARBA" id="ARBA00023268"/>
    </source>
</evidence>
<feature type="domain" description="Glycosyl transferase family 51" evidence="14">
    <location>
        <begin position="63"/>
        <end position="240"/>
    </location>
</feature>
<feature type="domain" description="Penicillin-binding protein transpeptidase" evidence="13">
    <location>
        <begin position="336"/>
        <end position="577"/>
    </location>
</feature>
<evidence type="ECO:0000256" key="5">
    <source>
        <dbReference type="ARBA" id="ARBA00022801"/>
    </source>
</evidence>
<dbReference type="PANTHER" id="PTHR32282">
    <property type="entry name" value="BINDING PROTEIN TRANSPEPTIDASE, PUTATIVE-RELATED"/>
    <property type="match status" value="1"/>
</dbReference>
<evidence type="ECO:0000256" key="11">
    <source>
        <dbReference type="ARBA" id="ARBA00049902"/>
    </source>
</evidence>
<keyword evidence="6" id="KW-0133">Cell shape</keyword>
<keyword evidence="2" id="KW-0645">Protease</keyword>
<dbReference type="InterPro" id="IPR012338">
    <property type="entry name" value="Beta-lactam/transpept-like"/>
</dbReference>
<dbReference type="InterPro" id="IPR001460">
    <property type="entry name" value="PCN-bd_Tpept"/>
</dbReference>
<organism evidence="15">
    <name type="scientific">freshwater metagenome</name>
    <dbReference type="NCBI Taxonomy" id="449393"/>
    <lineage>
        <taxon>unclassified sequences</taxon>
        <taxon>metagenomes</taxon>
        <taxon>ecological metagenomes</taxon>
    </lineage>
</organism>
<proteinExistence type="predicted"/>
<evidence type="ECO:0000256" key="1">
    <source>
        <dbReference type="ARBA" id="ARBA00022645"/>
    </source>
</evidence>
<dbReference type="EC" id="2.4.99.28" evidence="10"/>
<dbReference type="GO" id="GO:0004180">
    <property type="term" value="F:carboxypeptidase activity"/>
    <property type="evidence" value="ECO:0007669"/>
    <property type="project" value="UniProtKB-KW"/>
</dbReference>
<evidence type="ECO:0000256" key="10">
    <source>
        <dbReference type="ARBA" id="ARBA00044770"/>
    </source>
</evidence>
<feature type="transmembrane region" description="Helical" evidence="12">
    <location>
        <begin position="20"/>
        <end position="42"/>
    </location>
</feature>
<evidence type="ECO:0000256" key="3">
    <source>
        <dbReference type="ARBA" id="ARBA00022676"/>
    </source>
</evidence>
<dbReference type="Gene3D" id="1.10.3810.10">
    <property type="entry name" value="Biosynthetic peptidoglycan transglycosylase-like"/>
    <property type="match status" value="1"/>
</dbReference>
<evidence type="ECO:0000313" key="15">
    <source>
        <dbReference type="EMBL" id="CAB5019025.1"/>
    </source>
</evidence>
<dbReference type="InterPro" id="IPR023346">
    <property type="entry name" value="Lysozyme-like_dom_sf"/>
</dbReference>